<dbReference type="AlphaFoldDB" id="S4Y0F9"/>
<organism evidence="1 2">
    <name type="scientific">Sorangium cellulosum So0157-2</name>
    <dbReference type="NCBI Taxonomy" id="1254432"/>
    <lineage>
        <taxon>Bacteria</taxon>
        <taxon>Pseudomonadati</taxon>
        <taxon>Myxococcota</taxon>
        <taxon>Polyangia</taxon>
        <taxon>Polyangiales</taxon>
        <taxon>Polyangiaceae</taxon>
        <taxon>Sorangium</taxon>
    </lineage>
</organism>
<dbReference type="PATRIC" id="fig|1254432.3.peg.5932"/>
<dbReference type="KEGG" id="scu:SCE1572_26200"/>
<evidence type="ECO:0000313" key="1">
    <source>
        <dbReference type="EMBL" id="AGP37660.1"/>
    </source>
</evidence>
<dbReference type="STRING" id="1254432.SCE1572_26200"/>
<proteinExistence type="predicted"/>
<protein>
    <submittedName>
        <fullName evidence="1">Uncharacterized protein</fullName>
    </submittedName>
</protein>
<gene>
    <name evidence="1" type="ORF">SCE1572_26200</name>
</gene>
<sequence>MDILYDRLRCQGFFGSLFLFLQFFERSNVE</sequence>
<dbReference type="EMBL" id="CP003969">
    <property type="protein sequence ID" value="AGP37660.1"/>
    <property type="molecule type" value="Genomic_DNA"/>
</dbReference>
<dbReference type="HOGENOM" id="CLU_3405506_0_0_7"/>
<dbReference type="Proteomes" id="UP000014803">
    <property type="component" value="Chromosome"/>
</dbReference>
<name>S4Y0F9_SORCE</name>
<accession>S4Y0F9</accession>
<reference evidence="1 2" key="1">
    <citation type="journal article" date="2013" name="Sci. Rep.">
        <title>Extraordinary expansion of a Sorangium cellulosum genome from an alkaline milieu.</title>
        <authorList>
            <person name="Han K."/>
            <person name="Li Z.F."/>
            <person name="Peng R."/>
            <person name="Zhu L.P."/>
            <person name="Zhou T."/>
            <person name="Wang L.G."/>
            <person name="Li S.G."/>
            <person name="Zhang X.B."/>
            <person name="Hu W."/>
            <person name="Wu Z.H."/>
            <person name="Qin N."/>
            <person name="Li Y.Z."/>
        </authorList>
    </citation>
    <scope>NUCLEOTIDE SEQUENCE [LARGE SCALE GENOMIC DNA]</scope>
    <source>
        <strain evidence="1 2">So0157-2</strain>
    </source>
</reference>
<evidence type="ECO:0000313" key="2">
    <source>
        <dbReference type="Proteomes" id="UP000014803"/>
    </source>
</evidence>